<dbReference type="PANTHER" id="PTHR43036">
    <property type="entry name" value="OSJNBB0011N17.9 PROTEIN"/>
    <property type="match status" value="1"/>
</dbReference>
<evidence type="ECO:0000313" key="2">
    <source>
        <dbReference type="EMBL" id="KAJ8907777.1"/>
    </source>
</evidence>
<dbReference type="InterPro" id="IPR029063">
    <property type="entry name" value="SAM-dependent_MTases_sf"/>
</dbReference>
<protein>
    <recommendedName>
        <fullName evidence="1">Methyltransferase type 11 domain-containing protein</fullName>
    </recommendedName>
</protein>
<sequence>MCLNFSFSSSSNNIRSGDEPLTCSRRAFVTLGGLSFTAVPSGAKAVSPRPPTSAEVEKAVAVDWPPTFPFEASDFRRFDESPDLDFYQLPKLVYHIDDQARKALEDYYNSLIGTRFRDRKPDVLDLCSSWVSYLPEDYKRDPDGPRVAGMGMNEAELKLNPQLTEYFVRDLNSNPSIPYEKESFDVVVCALSMDYLIKPLDVLKEVRVLRPNGQCIISFSNRLFSTKAVAHWTGSGDLDHVYAVGCYFHYAGGYSSPSGELQLHPNHPATRRCVAKLRDWIQLSIRPARIISPRRGKGDPLYIVEAQKTS</sequence>
<reference evidence="2 3" key="1">
    <citation type="journal article" date="2023" name="Nat. Commun.">
        <title>Origin of minicircular mitochondrial genomes in red algae.</title>
        <authorList>
            <person name="Lee Y."/>
            <person name="Cho C.H."/>
            <person name="Lee Y.M."/>
            <person name="Park S.I."/>
            <person name="Yang J.H."/>
            <person name="West J.A."/>
            <person name="Bhattacharya D."/>
            <person name="Yoon H.S."/>
        </authorList>
    </citation>
    <scope>NUCLEOTIDE SEQUENCE [LARGE SCALE GENOMIC DNA]</scope>
    <source>
        <strain evidence="2 3">CCMP1338</strain>
        <tissue evidence="2">Whole cell</tissue>
    </source>
</reference>
<gene>
    <name evidence="2" type="ORF">NDN08_007882</name>
</gene>
<dbReference type="SUPFAM" id="SSF53335">
    <property type="entry name" value="S-adenosyl-L-methionine-dependent methyltransferases"/>
    <property type="match status" value="1"/>
</dbReference>
<dbReference type="GO" id="GO:0008757">
    <property type="term" value="F:S-adenosylmethionine-dependent methyltransferase activity"/>
    <property type="evidence" value="ECO:0007669"/>
    <property type="project" value="InterPro"/>
</dbReference>
<comment type="caution">
    <text evidence="2">The sequence shown here is derived from an EMBL/GenBank/DDBJ whole genome shotgun (WGS) entry which is preliminary data.</text>
</comment>
<dbReference type="Gene3D" id="3.40.50.150">
    <property type="entry name" value="Vaccinia Virus protein VP39"/>
    <property type="match status" value="1"/>
</dbReference>
<dbReference type="AlphaFoldDB" id="A0AAV8V308"/>
<keyword evidence="3" id="KW-1185">Reference proteome</keyword>
<evidence type="ECO:0000313" key="3">
    <source>
        <dbReference type="Proteomes" id="UP001157974"/>
    </source>
</evidence>
<accession>A0AAV8V308</accession>
<name>A0AAV8V308_9RHOD</name>
<dbReference type="Pfam" id="PF08241">
    <property type="entry name" value="Methyltransf_11"/>
    <property type="match status" value="1"/>
</dbReference>
<organism evidence="2 3">
    <name type="scientific">Rhodosorus marinus</name>
    <dbReference type="NCBI Taxonomy" id="101924"/>
    <lineage>
        <taxon>Eukaryota</taxon>
        <taxon>Rhodophyta</taxon>
        <taxon>Stylonematophyceae</taxon>
        <taxon>Stylonematales</taxon>
        <taxon>Stylonemataceae</taxon>
        <taxon>Rhodosorus</taxon>
    </lineage>
</organism>
<feature type="domain" description="Methyltransferase type 11" evidence="1">
    <location>
        <begin position="164"/>
        <end position="217"/>
    </location>
</feature>
<dbReference type="PANTHER" id="PTHR43036:SF1">
    <property type="entry name" value="S-ADENOSYL-L-METHIONINE-DEPENDENT METHYLTRANSFERASES SUPERFAMILY PROTEIN"/>
    <property type="match status" value="1"/>
</dbReference>
<dbReference type="CDD" id="cd02440">
    <property type="entry name" value="AdoMet_MTases"/>
    <property type="match status" value="1"/>
</dbReference>
<dbReference type="InterPro" id="IPR013216">
    <property type="entry name" value="Methyltransf_11"/>
</dbReference>
<evidence type="ECO:0000259" key="1">
    <source>
        <dbReference type="Pfam" id="PF08241"/>
    </source>
</evidence>
<dbReference type="EMBL" id="JAMWBK010000002">
    <property type="protein sequence ID" value="KAJ8907777.1"/>
    <property type="molecule type" value="Genomic_DNA"/>
</dbReference>
<dbReference type="Proteomes" id="UP001157974">
    <property type="component" value="Unassembled WGS sequence"/>
</dbReference>
<proteinExistence type="predicted"/>